<evidence type="ECO:0000256" key="3">
    <source>
        <dbReference type="ARBA" id="ARBA00022630"/>
    </source>
</evidence>
<dbReference type="PANTHER" id="PTHR10851:SF0">
    <property type="entry name" value="PYRIDOXINE-5'-PHOSPHATE OXIDASE"/>
    <property type="match status" value="1"/>
</dbReference>
<dbReference type="Proteomes" id="UP001501447">
    <property type="component" value="Unassembled WGS sequence"/>
</dbReference>
<dbReference type="NCBIfam" id="NF004231">
    <property type="entry name" value="PRK05679.1"/>
    <property type="match status" value="1"/>
</dbReference>
<name>A0ABP6BZM4_9ACTN</name>
<evidence type="ECO:0000256" key="4">
    <source>
        <dbReference type="ARBA" id="ARBA00022643"/>
    </source>
</evidence>
<gene>
    <name evidence="8" type="ORF">GCM10009863_03820</name>
</gene>
<feature type="domain" description="Pyridoxine 5'-phosphate oxidase dimerisation C-terminal" evidence="7">
    <location>
        <begin position="195"/>
        <end position="237"/>
    </location>
</feature>
<evidence type="ECO:0000313" key="8">
    <source>
        <dbReference type="EMBL" id="GAA2593925.1"/>
    </source>
</evidence>
<dbReference type="SUPFAM" id="SSF50475">
    <property type="entry name" value="FMN-binding split barrel"/>
    <property type="match status" value="1"/>
</dbReference>
<evidence type="ECO:0000259" key="6">
    <source>
        <dbReference type="Pfam" id="PF01243"/>
    </source>
</evidence>
<evidence type="ECO:0000259" key="7">
    <source>
        <dbReference type="Pfam" id="PF10590"/>
    </source>
</evidence>
<keyword evidence="4" id="KW-0288">FMN</keyword>
<dbReference type="InterPro" id="IPR012349">
    <property type="entry name" value="Split_barrel_FMN-bd"/>
</dbReference>
<dbReference type="InterPro" id="IPR011576">
    <property type="entry name" value="Pyridox_Oxase_N"/>
</dbReference>
<dbReference type="EMBL" id="BAAARJ010000001">
    <property type="protein sequence ID" value="GAA2593925.1"/>
    <property type="molecule type" value="Genomic_DNA"/>
</dbReference>
<dbReference type="PIRSF" id="PIRSF000190">
    <property type="entry name" value="Pyd_amn-ph_oxd"/>
    <property type="match status" value="1"/>
</dbReference>
<proteinExistence type="inferred from homology"/>
<dbReference type="PROSITE" id="PS01064">
    <property type="entry name" value="PYRIDOX_OXIDASE"/>
    <property type="match status" value="1"/>
</dbReference>
<dbReference type="InterPro" id="IPR019576">
    <property type="entry name" value="Pyridoxamine_oxidase_dimer_C"/>
</dbReference>
<dbReference type="Pfam" id="PF01243">
    <property type="entry name" value="PNPOx_N"/>
    <property type="match status" value="1"/>
</dbReference>
<evidence type="ECO:0000256" key="1">
    <source>
        <dbReference type="ARBA" id="ARBA00001917"/>
    </source>
</evidence>
<accession>A0ABP6BZM4</accession>
<evidence type="ECO:0000256" key="5">
    <source>
        <dbReference type="ARBA" id="ARBA00023002"/>
    </source>
</evidence>
<dbReference type="InterPro" id="IPR019740">
    <property type="entry name" value="Pyridox_Oxase_CS"/>
</dbReference>
<evidence type="ECO:0000256" key="2">
    <source>
        <dbReference type="ARBA" id="ARBA00007301"/>
    </source>
</evidence>
<keyword evidence="5" id="KW-0560">Oxidoreductase</keyword>
<evidence type="ECO:0000313" key="9">
    <source>
        <dbReference type="Proteomes" id="UP001501447"/>
    </source>
</evidence>
<feature type="domain" description="Pyridoxamine 5'-phosphate oxidase N-terminal" evidence="6">
    <location>
        <begin position="56"/>
        <end position="165"/>
    </location>
</feature>
<dbReference type="Pfam" id="PF10590">
    <property type="entry name" value="PNP_phzG_C"/>
    <property type="match status" value="1"/>
</dbReference>
<comment type="similarity">
    <text evidence="2">Belongs to the pyridoxamine 5'-phosphate oxidase family.</text>
</comment>
<keyword evidence="9" id="KW-1185">Reference proteome</keyword>
<comment type="cofactor">
    <cofactor evidence="1">
        <name>FMN</name>
        <dbReference type="ChEBI" id="CHEBI:58210"/>
    </cofactor>
</comment>
<comment type="caution">
    <text evidence="8">The sequence shown here is derived from an EMBL/GenBank/DDBJ whole genome shotgun (WGS) entry which is preliminary data.</text>
</comment>
<protein>
    <submittedName>
        <fullName evidence="8">Pyridoxal 5'-phosphate synthase</fullName>
    </submittedName>
</protein>
<dbReference type="PANTHER" id="PTHR10851">
    <property type="entry name" value="PYRIDOXINE-5-PHOSPHATE OXIDASE"/>
    <property type="match status" value="1"/>
</dbReference>
<sequence length="237" mass="25792">MEVGDAAEGEGAVGTADGRGDVREWLRGLEVFAGPLAAFDPDLAPAEPVALFLEWLTEAVEAGLPDPHAMTVSTTDEHGDPWARVLILKNVDEGGWQFAAHADSPKGRQLAARPSAALTFYWPALGRQVRVRGPVVAESAERGAADFLARSTTARAEALLGRQSRHLDGLAERDRAIGESLARVEQDPGLVTDAWTLHTVVPGAVEFWQADKARVHTRLSYERLTPDTPWERHLLWP</sequence>
<dbReference type="Gene3D" id="2.30.110.10">
    <property type="entry name" value="Electron Transport, Fmn-binding Protein, Chain A"/>
    <property type="match status" value="1"/>
</dbReference>
<keyword evidence="3" id="KW-0285">Flavoprotein</keyword>
<reference evidence="9" key="1">
    <citation type="journal article" date="2019" name="Int. J. Syst. Evol. Microbiol.">
        <title>The Global Catalogue of Microorganisms (GCM) 10K type strain sequencing project: providing services to taxonomists for standard genome sequencing and annotation.</title>
        <authorList>
            <consortium name="The Broad Institute Genomics Platform"/>
            <consortium name="The Broad Institute Genome Sequencing Center for Infectious Disease"/>
            <person name="Wu L."/>
            <person name="Ma J."/>
        </authorList>
    </citation>
    <scope>NUCLEOTIDE SEQUENCE [LARGE SCALE GENOMIC DNA]</scope>
    <source>
        <strain evidence="9">JCM 16373</strain>
    </source>
</reference>
<organism evidence="8 9">
    <name type="scientific">Streptomyces axinellae</name>
    <dbReference type="NCBI Taxonomy" id="552788"/>
    <lineage>
        <taxon>Bacteria</taxon>
        <taxon>Bacillati</taxon>
        <taxon>Actinomycetota</taxon>
        <taxon>Actinomycetes</taxon>
        <taxon>Kitasatosporales</taxon>
        <taxon>Streptomycetaceae</taxon>
        <taxon>Streptomyces</taxon>
    </lineage>
</organism>
<dbReference type="InterPro" id="IPR000659">
    <property type="entry name" value="Pyridox_Oxase"/>
</dbReference>